<dbReference type="GO" id="GO:0003700">
    <property type="term" value="F:DNA-binding transcription factor activity"/>
    <property type="evidence" value="ECO:0007669"/>
    <property type="project" value="InterPro"/>
</dbReference>
<dbReference type="AlphaFoldDB" id="A0A386Z621"/>
<dbReference type="EMBL" id="CP032568">
    <property type="protein sequence ID" value="AYF73046.1"/>
    <property type="molecule type" value="Genomic_DNA"/>
</dbReference>
<evidence type="ECO:0000313" key="5">
    <source>
        <dbReference type="EMBL" id="AYF73046.1"/>
    </source>
</evidence>
<dbReference type="SUPFAM" id="SSF46689">
    <property type="entry name" value="Homeodomain-like"/>
    <property type="match status" value="2"/>
</dbReference>
<reference evidence="5 6" key="1">
    <citation type="submission" date="2018-09" db="EMBL/GenBank/DDBJ databases">
        <title>Nocardia yunnanensis sp. nov., an actinomycete isolated from a soil sample.</title>
        <authorList>
            <person name="Zhang J."/>
        </authorList>
    </citation>
    <scope>NUCLEOTIDE SEQUENCE [LARGE SCALE GENOMIC DNA]</scope>
    <source>
        <strain evidence="5 6">CFHS0054</strain>
    </source>
</reference>
<gene>
    <name evidence="5" type="ORF">D7D52_03260</name>
</gene>
<dbReference type="Pfam" id="PF12833">
    <property type="entry name" value="HTH_18"/>
    <property type="match status" value="1"/>
</dbReference>
<dbReference type="SUPFAM" id="SSF52317">
    <property type="entry name" value="Class I glutamine amidotransferase-like"/>
    <property type="match status" value="1"/>
</dbReference>
<dbReference type="Gene3D" id="1.10.10.60">
    <property type="entry name" value="Homeodomain-like"/>
    <property type="match status" value="1"/>
</dbReference>
<dbReference type="InterPro" id="IPR052158">
    <property type="entry name" value="INH-QAR"/>
</dbReference>
<dbReference type="PROSITE" id="PS01124">
    <property type="entry name" value="HTH_ARAC_FAMILY_2"/>
    <property type="match status" value="1"/>
</dbReference>
<keyword evidence="3" id="KW-0804">Transcription</keyword>
<protein>
    <submittedName>
        <fullName evidence="5">Helix-turn-helix domain-containing protein</fullName>
    </submittedName>
</protein>
<dbReference type="KEGG" id="nyu:D7D52_03260"/>
<dbReference type="Proteomes" id="UP000267164">
    <property type="component" value="Chromosome"/>
</dbReference>
<dbReference type="OrthoDB" id="4350011at2"/>
<dbReference type="PROSITE" id="PS00041">
    <property type="entry name" value="HTH_ARAC_FAMILY_1"/>
    <property type="match status" value="1"/>
</dbReference>
<sequence length="344" mass="37670">MSCNLQIPTSRIGRSAVATLERFVVIVLFDRVDLLDVTGPPEVFALLRREMNGENAYRVALAAATLDPVTTSAGVRVLPDVTFAEIADRGIDTLVVPGSVETDGDGRVRALSDPAVVDWVRRLAANTRRVTSVCVGAHLLAAAGLLDGKRATTHWSTAPQLAAEHPAVQVDADPIFIRDENVWTGAGLTACLDLALALVADDFGDALALRVARQLVMFLKRPSGQSQFSVSLEPISTTRRIDELRHYITRNLAGRLTVADLAAQAHVSERQLTRIFKTDLGTTPAAYIESARVEFARHQLETTDNTLERVATQCGFHTTDTLTRAFRRTLDTTPTEYRNRFRIN</sequence>
<evidence type="ECO:0000259" key="4">
    <source>
        <dbReference type="PROSITE" id="PS01124"/>
    </source>
</evidence>
<dbReference type="CDD" id="cd03137">
    <property type="entry name" value="GATase1_AraC_1"/>
    <property type="match status" value="1"/>
</dbReference>
<evidence type="ECO:0000256" key="1">
    <source>
        <dbReference type="ARBA" id="ARBA00023015"/>
    </source>
</evidence>
<evidence type="ECO:0000256" key="3">
    <source>
        <dbReference type="ARBA" id="ARBA00023163"/>
    </source>
</evidence>
<evidence type="ECO:0000256" key="2">
    <source>
        <dbReference type="ARBA" id="ARBA00023125"/>
    </source>
</evidence>
<dbReference type="InterPro" id="IPR002818">
    <property type="entry name" value="DJ-1/PfpI"/>
</dbReference>
<dbReference type="GO" id="GO:0043565">
    <property type="term" value="F:sequence-specific DNA binding"/>
    <property type="evidence" value="ECO:0007669"/>
    <property type="project" value="InterPro"/>
</dbReference>
<keyword evidence="2" id="KW-0238">DNA-binding</keyword>
<dbReference type="Gene3D" id="3.40.50.880">
    <property type="match status" value="1"/>
</dbReference>
<feature type="domain" description="HTH araC/xylS-type" evidence="4">
    <location>
        <begin position="242"/>
        <end position="340"/>
    </location>
</feature>
<accession>A0A386Z621</accession>
<dbReference type="InterPro" id="IPR029062">
    <property type="entry name" value="Class_I_gatase-like"/>
</dbReference>
<dbReference type="SMART" id="SM00342">
    <property type="entry name" value="HTH_ARAC"/>
    <property type="match status" value="1"/>
</dbReference>
<name>A0A386Z621_9NOCA</name>
<organism evidence="5 6">
    <name type="scientific">Nocardia yunnanensis</name>
    <dbReference type="NCBI Taxonomy" id="2382165"/>
    <lineage>
        <taxon>Bacteria</taxon>
        <taxon>Bacillati</taxon>
        <taxon>Actinomycetota</taxon>
        <taxon>Actinomycetes</taxon>
        <taxon>Mycobacteriales</taxon>
        <taxon>Nocardiaceae</taxon>
        <taxon>Nocardia</taxon>
    </lineage>
</organism>
<dbReference type="InterPro" id="IPR009057">
    <property type="entry name" value="Homeodomain-like_sf"/>
</dbReference>
<dbReference type="InterPro" id="IPR018062">
    <property type="entry name" value="HTH_AraC-typ_CS"/>
</dbReference>
<keyword evidence="6" id="KW-1185">Reference proteome</keyword>
<dbReference type="PANTHER" id="PTHR43130:SF3">
    <property type="entry name" value="HTH-TYPE TRANSCRIPTIONAL REGULATOR RV1931C"/>
    <property type="match status" value="1"/>
</dbReference>
<proteinExistence type="predicted"/>
<keyword evidence="1" id="KW-0805">Transcription regulation</keyword>
<dbReference type="InterPro" id="IPR018060">
    <property type="entry name" value="HTH_AraC"/>
</dbReference>
<dbReference type="PANTHER" id="PTHR43130">
    <property type="entry name" value="ARAC-FAMILY TRANSCRIPTIONAL REGULATOR"/>
    <property type="match status" value="1"/>
</dbReference>
<dbReference type="Pfam" id="PF01965">
    <property type="entry name" value="DJ-1_PfpI"/>
    <property type="match status" value="1"/>
</dbReference>
<evidence type="ECO:0000313" key="6">
    <source>
        <dbReference type="Proteomes" id="UP000267164"/>
    </source>
</evidence>